<dbReference type="Proteomes" id="UP000007752">
    <property type="component" value="Chromosome 3"/>
</dbReference>
<dbReference type="EMBL" id="CM000140">
    <property type="protein sequence ID" value="EEE59918.1"/>
    <property type="molecule type" value="Genomic_DNA"/>
</dbReference>
<dbReference type="AlphaFoldDB" id="B9FBS6"/>
<feature type="compositionally biased region" description="Pro residues" evidence="1">
    <location>
        <begin position="105"/>
        <end position="120"/>
    </location>
</feature>
<feature type="region of interest" description="Disordered" evidence="1">
    <location>
        <begin position="103"/>
        <end position="140"/>
    </location>
</feature>
<evidence type="ECO:0008006" key="3">
    <source>
        <dbReference type="Google" id="ProtNLM"/>
    </source>
</evidence>
<reference evidence="2" key="2">
    <citation type="submission" date="2008-12" db="EMBL/GenBank/DDBJ databases">
        <title>Improved gene annotation of the rice (Oryza sativa) genomes.</title>
        <authorList>
            <person name="Wang J."/>
            <person name="Li R."/>
            <person name="Fan W."/>
            <person name="Huang Q."/>
            <person name="Zhang J."/>
            <person name="Zhou Y."/>
            <person name="Hu Y."/>
            <person name="Zi S."/>
            <person name="Li J."/>
            <person name="Ni P."/>
            <person name="Zheng H."/>
            <person name="Zhang Y."/>
            <person name="Zhao M."/>
            <person name="Hao Q."/>
            <person name="McDermott J."/>
            <person name="Samudrala R."/>
            <person name="Kristiansen K."/>
            <person name="Wong G.K.-S."/>
        </authorList>
    </citation>
    <scope>NUCLEOTIDE SEQUENCE</scope>
</reference>
<gene>
    <name evidence="2" type="ORF">OsJ_12546</name>
</gene>
<sequence length="140" mass="15289">METLSHETLRLIHELLPSPVDWRHMAQVCHSWRVAVAPQPEIRPLLDRARGGAARYFGAYDGGRVVQMDSICLEFVQTLIVNQRIFMQQLSHRIQAADAALDAHAPPPAAGDNLPPPALVQPPVAGFLAGAAPPPQQQQP</sequence>
<proteinExistence type="predicted"/>
<evidence type="ECO:0000256" key="1">
    <source>
        <dbReference type="SAM" id="MobiDB-lite"/>
    </source>
</evidence>
<organism evidence="2">
    <name type="scientific">Oryza sativa subsp. japonica</name>
    <name type="common">Rice</name>
    <dbReference type="NCBI Taxonomy" id="39947"/>
    <lineage>
        <taxon>Eukaryota</taxon>
        <taxon>Viridiplantae</taxon>
        <taxon>Streptophyta</taxon>
        <taxon>Embryophyta</taxon>
        <taxon>Tracheophyta</taxon>
        <taxon>Spermatophyta</taxon>
        <taxon>Magnoliopsida</taxon>
        <taxon>Liliopsida</taxon>
        <taxon>Poales</taxon>
        <taxon>Poaceae</taxon>
        <taxon>BOP clade</taxon>
        <taxon>Oryzoideae</taxon>
        <taxon>Oryzeae</taxon>
        <taxon>Oryzinae</taxon>
        <taxon>Oryza</taxon>
        <taxon>Oryza sativa</taxon>
    </lineage>
</organism>
<reference evidence="2" key="1">
    <citation type="journal article" date="2005" name="PLoS Biol.">
        <title>The genomes of Oryza sativa: a history of duplications.</title>
        <authorList>
            <person name="Yu J."/>
            <person name="Wang J."/>
            <person name="Lin W."/>
            <person name="Li S."/>
            <person name="Li H."/>
            <person name="Zhou J."/>
            <person name="Ni P."/>
            <person name="Dong W."/>
            <person name="Hu S."/>
            <person name="Zeng C."/>
            <person name="Zhang J."/>
            <person name="Zhang Y."/>
            <person name="Li R."/>
            <person name="Xu Z."/>
            <person name="Li S."/>
            <person name="Li X."/>
            <person name="Zheng H."/>
            <person name="Cong L."/>
            <person name="Lin L."/>
            <person name="Yin J."/>
            <person name="Geng J."/>
            <person name="Li G."/>
            <person name="Shi J."/>
            <person name="Liu J."/>
            <person name="Lv H."/>
            <person name="Li J."/>
            <person name="Wang J."/>
            <person name="Deng Y."/>
            <person name="Ran L."/>
            <person name="Shi X."/>
            <person name="Wang X."/>
            <person name="Wu Q."/>
            <person name="Li C."/>
            <person name="Ren X."/>
            <person name="Wang J."/>
            <person name="Wang X."/>
            <person name="Li D."/>
            <person name="Liu D."/>
            <person name="Zhang X."/>
            <person name="Ji Z."/>
            <person name="Zhao W."/>
            <person name="Sun Y."/>
            <person name="Zhang Z."/>
            <person name="Bao J."/>
            <person name="Han Y."/>
            <person name="Dong L."/>
            <person name="Ji J."/>
            <person name="Chen P."/>
            <person name="Wu S."/>
            <person name="Liu J."/>
            <person name="Xiao Y."/>
            <person name="Bu D."/>
            <person name="Tan J."/>
            <person name="Yang L."/>
            <person name="Ye C."/>
            <person name="Zhang J."/>
            <person name="Xu J."/>
            <person name="Zhou Y."/>
            <person name="Yu Y."/>
            <person name="Zhang B."/>
            <person name="Zhuang S."/>
            <person name="Wei H."/>
            <person name="Liu B."/>
            <person name="Lei M."/>
            <person name="Yu H."/>
            <person name="Li Y."/>
            <person name="Xu H."/>
            <person name="Wei S."/>
            <person name="He X."/>
            <person name="Fang L."/>
            <person name="Zhang Z."/>
            <person name="Zhang Y."/>
            <person name="Huang X."/>
            <person name="Su Z."/>
            <person name="Tong W."/>
            <person name="Li J."/>
            <person name="Tong Z."/>
            <person name="Li S."/>
            <person name="Ye J."/>
            <person name="Wang L."/>
            <person name="Fang L."/>
            <person name="Lei T."/>
            <person name="Chen C."/>
            <person name="Chen H."/>
            <person name="Xu Z."/>
            <person name="Li H."/>
            <person name="Huang H."/>
            <person name="Zhang F."/>
            <person name="Xu H."/>
            <person name="Li N."/>
            <person name="Zhao C."/>
            <person name="Li S."/>
            <person name="Dong L."/>
            <person name="Huang Y."/>
            <person name="Li L."/>
            <person name="Xi Y."/>
            <person name="Qi Q."/>
            <person name="Li W."/>
            <person name="Zhang B."/>
            <person name="Hu W."/>
            <person name="Zhang Y."/>
            <person name="Tian X."/>
            <person name="Jiao Y."/>
            <person name="Liang X."/>
            <person name="Jin J."/>
            <person name="Gao L."/>
            <person name="Zheng W."/>
            <person name="Hao B."/>
            <person name="Liu S."/>
            <person name="Wang W."/>
            <person name="Yuan L."/>
            <person name="Cao M."/>
            <person name="McDermott J."/>
            <person name="Samudrala R."/>
            <person name="Wang J."/>
            <person name="Wong G.K."/>
            <person name="Yang H."/>
        </authorList>
    </citation>
    <scope>NUCLEOTIDE SEQUENCE [LARGE SCALE GENOMIC DNA]</scope>
</reference>
<accession>B9FBS6</accession>
<protein>
    <recommendedName>
        <fullName evidence="3">F-box domain-containing protein</fullName>
    </recommendedName>
</protein>
<name>B9FBS6_ORYSJ</name>
<evidence type="ECO:0000313" key="2">
    <source>
        <dbReference type="EMBL" id="EEE59918.1"/>
    </source>
</evidence>